<gene>
    <name evidence="1" type="ORF">B296_00013406</name>
</gene>
<dbReference type="EMBL" id="AMZH03000237">
    <property type="protein sequence ID" value="RRT84754.1"/>
    <property type="molecule type" value="Genomic_DNA"/>
</dbReference>
<accession>A0A427B8G2</accession>
<dbReference type="Proteomes" id="UP000287651">
    <property type="component" value="Unassembled WGS sequence"/>
</dbReference>
<comment type="caution">
    <text evidence="1">The sequence shown here is derived from an EMBL/GenBank/DDBJ whole genome shotgun (WGS) entry which is preliminary data.</text>
</comment>
<reference evidence="1 2" key="1">
    <citation type="journal article" date="2014" name="Agronomy (Basel)">
        <title>A Draft Genome Sequence for Ensete ventricosum, the Drought-Tolerant Tree Against Hunger.</title>
        <authorList>
            <person name="Harrison J."/>
            <person name="Moore K.A."/>
            <person name="Paszkiewicz K."/>
            <person name="Jones T."/>
            <person name="Grant M."/>
            <person name="Ambacheew D."/>
            <person name="Muzemil S."/>
            <person name="Studholme D.J."/>
        </authorList>
    </citation>
    <scope>NUCLEOTIDE SEQUENCE [LARGE SCALE GENOMIC DNA]</scope>
</reference>
<evidence type="ECO:0000313" key="2">
    <source>
        <dbReference type="Proteomes" id="UP000287651"/>
    </source>
</evidence>
<protein>
    <submittedName>
        <fullName evidence="1">Uncharacterized protein</fullName>
    </submittedName>
</protein>
<proteinExistence type="predicted"/>
<name>A0A427B8G2_ENSVE</name>
<organism evidence="1 2">
    <name type="scientific">Ensete ventricosum</name>
    <name type="common">Abyssinian banana</name>
    <name type="synonym">Musa ensete</name>
    <dbReference type="NCBI Taxonomy" id="4639"/>
    <lineage>
        <taxon>Eukaryota</taxon>
        <taxon>Viridiplantae</taxon>
        <taxon>Streptophyta</taxon>
        <taxon>Embryophyta</taxon>
        <taxon>Tracheophyta</taxon>
        <taxon>Spermatophyta</taxon>
        <taxon>Magnoliopsida</taxon>
        <taxon>Liliopsida</taxon>
        <taxon>Zingiberales</taxon>
        <taxon>Musaceae</taxon>
        <taxon>Ensete</taxon>
    </lineage>
</organism>
<sequence>MQWWTRCSNSKIKLCSTRYSFSRETRLTKSSPCLKDDTYHHGVLQGNFAPVDEVGEALQLSVTDGEIPDDFPQGIYLRTGD</sequence>
<evidence type="ECO:0000313" key="1">
    <source>
        <dbReference type="EMBL" id="RRT84754.1"/>
    </source>
</evidence>
<dbReference type="AlphaFoldDB" id="A0A427B8G2"/>